<dbReference type="AlphaFoldDB" id="Q3KDU4"/>
<dbReference type="HOGENOM" id="CLU_1693984_0_0_6"/>
<accession>Q3KDU4</accession>
<dbReference type="Proteomes" id="UP000002704">
    <property type="component" value="Chromosome"/>
</dbReference>
<gene>
    <name evidence="1" type="ordered locus">Pfl01_2319</name>
</gene>
<protein>
    <submittedName>
        <fullName evidence="1">Uncharacterized protein</fullName>
    </submittedName>
</protein>
<evidence type="ECO:0000313" key="1">
    <source>
        <dbReference type="EMBL" id="ABA74062.1"/>
    </source>
</evidence>
<sequence>MFDRNDFDQLTRQQLLFWPCHNDCPGLYYLTYPSSAFLVPCGQEYIRITRVSKSHHTNGLNVWLNAEWHERQPGGDHSFPEYVGGAQFEPISEEVFNQLVAERAVELIVPLKQPLHEPSGFIGALLMYSMKTDFIVSLFAEYEDEFIHFYWHTLA</sequence>
<organism evidence="1 2">
    <name type="scientific">Pseudomonas fluorescens (strain Pf0-1)</name>
    <dbReference type="NCBI Taxonomy" id="205922"/>
    <lineage>
        <taxon>Bacteria</taxon>
        <taxon>Pseudomonadati</taxon>
        <taxon>Pseudomonadota</taxon>
        <taxon>Gammaproteobacteria</taxon>
        <taxon>Pseudomonadales</taxon>
        <taxon>Pseudomonadaceae</taxon>
        <taxon>Pseudomonas</taxon>
    </lineage>
</organism>
<dbReference type="EMBL" id="CP000094">
    <property type="protein sequence ID" value="ABA74062.1"/>
    <property type="molecule type" value="Genomic_DNA"/>
</dbReference>
<reference evidence="1 2" key="1">
    <citation type="journal article" date="2009" name="Genome Biol.">
        <title>Genomic and genetic analyses of diversity and plant interactions of Pseudomonas fluorescens.</title>
        <authorList>
            <person name="Silby M.W."/>
            <person name="Cerdeno-Tarraga A.M."/>
            <person name="Vernikos G.S."/>
            <person name="Giddens S.R."/>
            <person name="Jackson R.W."/>
            <person name="Preston G.M."/>
            <person name="Zhang X.X."/>
            <person name="Moon C.D."/>
            <person name="Gehrig S.M."/>
            <person name="Godfrey S.A."/>
            <person name="Knight C.G."/>
            <person name="Malone J.G."/>
            <person name="Robinson Z."/>
            <person name="Spiers A.J."/>
            <person name="Harris S."/>
            <person name="Challis G.L."/>
            <person name="Yaxley A.M."/>
            <person name="Harris D."/>
            <person name="Seeger K."/>
            <person name="Murphy L."/>
            <person name="Rutter S."/>
            <person name="Squares R."/>
            <person name="Quail M.A."/>
            <person name="Saunders E."/>
            <person name="Mavromatis K."/>
            <person name="Brettin T.S."/>
            <person name="Bentley S.D."/>
            <person name="Hothersall J."/>
            <person name="Stephens E."/>
            <person name="Thomas C.M."/>
            <person name="Parkhill J."/>
            <person name="Levy S.B."/>
            <person name="Rainey P.B."/>
            <person name="Thomson N.R."/>
        </authorList>
    </citation>
    <scope>NUCLEOTIDE SEQUENCE [LARGE SCALE GENOMIC DNA]</scope>
    <source>
        <strain evidence="1 2">Pf0-1</strain>
    </source>
</reference>
<evidence type="ECO:0000313" key="2">
    <source>
        <dbReference type="Proteomes" id="UP000002704"/>
    </source>
</evidence>
<dbReference type="KEGG" id="pfo:Pfl01_2319"/>
<proteinExistence type="predicted"/>
<name>Q3KDU4_PSEPF</name>